<dbReference type="Proteomes" id="UP000479226">
    <property type="component" value="Unassembled WGS sequence"/>
</dbReference>
<dbReference type="Pfam" id="PF13472">
    <property type="entry name" value="Lipase_GDSL_2"/>
    <property type="match status" value="1"/>
</dbReference>
<dbReference type="SUPFAM" id="SSF52266">
    <property type="entry name" value="SGNH hydrolase"/>
    <property type="match status" value="1"/>
</dbReference>
<evidence type="ECO:0000256" key="1">
    <source>
        <dbReference type="SAM" id="MobiDB-lite"/>
    </source>
</evidence>
<evidence type="ECO:0000313" key="4">
    <source>
        <dbReference type="Proteomes" id="UP000479226"/>
    </source>
</evidence>
<feature type="domain" description="SGNH hydrolase-type esterase" evidence="2">
    <location>
        <begin position="27"/>
        <end position="200"/>
    </location>
</feature>
<dbReference type="InterPro" id="IPR053140">
    <property type="entry name" value="GDSL_Rv0518-like"/>
</dbReference>
<organism evidence="3 4">
    <name type="scientific">Arthrobacter silviterrae</name>
    <dbReference type="NCBI Taxonomy" id="2026658"/>
    <lineage>
        <taxon>Bacteria</taxon>
        <taxon>Bacillati</taxon>
        <taxon>Actinomycetota</taxon>
        <taxon>Actinomycetes</taxon>
        <taxon>Micrococcales</taxon>
        <taxon>Micrococcaceae</taxon>
        <taxon>Arthrobacter</taxon>
    </lineage>
</organism>
<feature type="compositionally biased region" description="Pro residues" evidence="1">
    <location>
        <begin position="283"/>
        <end position="292"/>
    </location>
</feature>
<dbReference type="InterPro" id="IPR036514">
    <property type="entry name" value="SGNH_hydro_sf"/>
</dbReference>
<name>A0ABX0DBY9_9MICC</name>
<dbReference type="RefSeq" id="WP_165182386.1">
    <property type="nucleotide sequence ID" value="NZ_JAAKZI010000019.1"/>
</dbReference>
<feature type="region of interest" description="Disordered" evidence="1">
    <location>
        <begin position="259"/>
        <end position="292"/>
    </location>
</feature>
<dbReference type="CDD" id="cd01832">
    <property type="entry name" value="SGNH_hydrolase_like_1"/>
    <property type="match status" value="1"/>
</dbReference>
<dbReference type="Gene3D" id="3.40.50.1110">
    <property type="entry name" value="SGNH hydrolase"/>
    <property type="match status" value="1"/>
</dbReference>
<proteinExistence type="predicted"/>
<dbReference type="GO" id="GO:0016787">
    <property type="term" value="F:hydrolase activity"/>
    <property type="evidence" value="ECO:0007669"/>
    <property type="project" value="UniProtKB-KW"/>
</dbReference>
<accession>A0ABX0DBY9</accession>
<sequence>MGGDRDHLGATAHPNGLRPHPWHRFVALGDSFTEGLGDPEPGSPGGFRGWADRVAEELSASREDFAYANLAVRGLLLRQVFDRQLAPAIALHPDLVSIQAGGNDLLHPRADPDKLADVVEGAVVELRALGATVLVFVGPDSGRSTVMGQFRTKIAIFNENVRSIAERHDAVVADLWAMTELHDPRMWSPDRLHPSAMGHHAVAAMVLDTLNVPHSMVPQQPKPLPARSWREARAGDLVWAREYFVPWVLQGLKNRSHSDGFQAKRPLPGPITGPAGGPLFGNPVPPGPEAES</sequence>
<protein>
    <submittedName>
        <fullName evidence="3">SGNH/GDSL hydrolase family protein</fullName>
    </submittedName>
</protein>
<comment type="caution">
    <text evidence="3">The sequence shown here is derived from an EMBL/GenBank/DDBJ whole genome shotgun (WGS) entry which is preliminary data.</text>
</comment>
<keyword evidence="4" id="KW-1185">Reference proteome</keyword>
<gene>
    <name evidence="3" type="ORF">G6N77_11705</name>
</gene>
<dbReference type="EMBL" id="JAAKZI010000019">
    <property type="protein sequence ID" value="NGN84121.1"/>
    <property type="molecule type" value="Genomic_DNA"/>
</dbReference>
<keyword evidence="3" id="KW-0378">Hydrolase</keyword>
<evidence type="ECO:0000313" key="3">
    <source>
        <dbReference type="EMBL" id="NGN84121.1"/>
    </source>
</evidence>
<reference evidence="3 4" key="1">
    <citation type="submission" date="2020-02" db="EMBL/GenBank/DDBJ databases">
        <title>Genome sequence of the type strain DSM 27180 of Arthrobacter silviterrae.</title>
        <authorList>
            <person name="Gao J."/>
            <person name="Sun J."/>
        </authorList>
    </citation>
    <scope>NUCLEOTIDE SEQUENCE [LARGE SCALE GENOMIC DNA]</scope>
    <source>
        <strain evidence="3 4">DSM 27180</strain>
    </source>
</reference>
<evidence type="ECO:0000259" key="2">
    <source>
        <dbReference type="Pfam" id="PF13472"/>
    </source>
</evidence>
<dbReference type="PANTHER" id="PTHR43784">
    <property type="entry name" value="GDSL-LIKE LIPASE/ACYLHYDROLASE, PUTATIVE (AFU_ORTHOLOGUE AFUA_2G00820)-RELATED"/>
    <property type="match status" value="1"/>
</dbReference>
<dbReference type="PANTHER" id="PTHR43784:SF2">
    <property type="entry name" value="GDSL-LIKE LIPASE_ACYLHYDROLASE, PUTATIVE (AFU_ORTHOLOGUE AFUA_2G00820)-RELATED"/>
    <property type="match status" value="1"/>
</dbReference>
<dbReference type="InterPro" id="IPR013830">
    <property type="entry name" value="SGNH_hydro"/>
</dbReference>